<evidence type="ECO:0000259" key="8">
    <source>
        <dbReference type="Pfam" id="PF18158"/>
    </source>
</evidence>
<organism evidence="10 11">
    <name type="scientific">Candidatus Aeolococcus gillhamiae</name>
    <dbReference type="NCBI Taxonomy" id="3127015"/>
    <lineage>
        <taxon>Bacteria</taxon>
        <taxon>Bacillati</taxon>
        <taxon>Candidatus Dormiibacterota</taxon>
        <taxon>Candidatus Dormibacteria</taxon>
        <taxon>Candidatus Aeolococcales</taxon>
        <taxon>Candidatus Aeolococcaceae</taxon>
        <taxon>Candidatus Aeolococcus</taxon>
    </lineage>
</organism>
<dbReference type="InterPro" id="IPR009075">
    <property type="entry name" value="AcylCo_DH/oxidase_C"/>
</dbReference>
<evidence type="ECO:0000256" key="2">
    <source>
        <dbReference type="ARBA" id="ARBA00009347"/>
    </source>
</evidence>
<dbReference type="InterPro" id="IPR052904">
    <property type="entry name" value="Acyl-CoA_dehydrogenase-like"/>
</dbReference>
<dbReference type="SUPFAM" id="SSF56645">
    <property type="entry name" value="Acyl-CoA dehydrogenase NM domain-like"/>
    <property type="match status" value="1"/>
</dbReference>
<evidence type="ECO:0000259" key="6">
    <source>
        <dbReference type="Pfam" id="PF00441"/>
    </source>
</evidence>
<proteinExistence type="inferred from homology"/>
<evidence type="ECO:0000259" key="7">
    <source>
        <dbReference type="Pfam" id="PF02770"/>
    </source>
</evidence>
<dbReference type="InterPro" id="IPR009100">
    <property type="entry name" value="AcylCoA_DH/oxidase_NM_dom_sf"/>
</dbReference>
<reference evidence="10" key="2">
    <citation type="submission" date="2018-05" db="EMBL/GenBank/DDBJ databases">
        <authorList>
            <person name="Ferrari B."/>
        </authorList>
    </citation>
    <scope>NUCLEOTIDE SEQUENCE</scope>
    <source>
        <strain evidence="10">RRmetagenome_bin12</strain>
    </source>
</reference>
<dbReference type="EMBL" id="JAEKNS010000075">
    <property type="protein sequence ID" value="MBJ7594653.1"/>
    <property type="molecule type" value="Genomic_DNA"/>
</dbReference>
<evidence type="ECO:0000256" key="3">
    <source>
        <dbReference type="ARBA" id="ARBA00022630"/>
    </source>
</evidence>
<reference evidence="9 12" key="3">
    <citation type="submission" date="2020-10" db="EMBL/GenBank/DDBJ databases">
        <title>Ca. Dormibacterota MAGs.</title>
        <authorList>
            <person name="Montgomery K."/>
        </authorList>
    </citation>
    <scope>NUCLEOTIDE SEQUENCE [LARGE SCALE GENOMIC DNA]</scope>
    <source>
        <strain evidence="9">SC8812_S17_18</strain>
    </source>
</reference>
<dbReference type="RefSeq" id="WP_337311040.1">
    <property type="nucleotide sequence ID" value="NZ_JAEKNS010000075.1"/>
</dbReference>
<dbReference type="Pfam" id="PF00441">
    <property type="entry name" value="Acyl-CoA_dh_1"/>
    <property type="match status" value="1"/>
</dbReference>
<feature type="domain" description="Acyl-CoA oxidase/dehydrogenase middle" evidence="7">
    <location>
        <begin position="178"/>
        <end position="276"/>
    </location>
</feature>
<keyword evidence="4 5" id="KW-0274">FAD</keyword>
<feature type="domain" description="Adaptive response protein AidB N-terminal" evidence="8">
    <location>
        <begin position="15"/>
        <end position="169"/>
    </location>
</feature>
<dbReference type="AlphaFoldDB" id="A0A2W5Z5Q9"/>
<evidence type="ECO:0000256" key="4">
    <source>
        <dbReference type="ARBA" id="ARBA00022827"/>
    </source>
</evidence>
<dbReference type="Pfam" id="PF02770">
    <property type="entry name" value="Acyl-CoA_dh_M"/>
    <property type="match status" value="1"/>
</dbReference>
<comment type="cofactor">
    <cofactor evidence="1 5">
        <name>FAD</name>
        <dbReference type="ChEBI" id="CHEBI:57692"/>
    </cofactor>
</comment>
<comment type="similarity">
    <text evidence="2 5">Belongs to the acyl-CoA dehydrogenase family.</text>
</comment>
<dbReference type="Proteomes" id="UP000606991">
    <property type="component" value="Unassembled WGS sequence"/>
</dbReference>
<evidence type="ECO:0000313" key="12">
    <source>
        <dbReference type="Proteomes" id="UP000606991"/>
    </source>
</evidence>
<sequence>MLPSDPGARHIPPPQREDWYSGDEHLRWLLRDSVGEAVWPVADAALAELGALVPQRVEPLAVAADRHPPVLQQYDARGARVDVIDFHPAYDELINTVLGFGTVRSAHLPGWRGLPGVAPRALVSAVSYMFLQADQAITGCPVGMMDAMARCLARNDPALAERFVSRIADDTGAHITSAMFLTEKAGGSDVGANETVAVRDDDGGWRLHGEKWFGSCPQSDLVLVMARPEGAPAGPAGLGLFLMPHVLDDGSRNAILIHRLKNKFGTRAMASGEVGLRGAFAWQVGALDRGMRQMMDMVSLTRVGIVAATAGAMRRNTVEALDHTAQRRTFGGILQTHPLMRDSLAELVVDSTAALTATVAVSELLDKADAGDSEAGGALRLLTPLFKGYFTERARICGGDAMEIRGGNGFIEDWPDARMLRDVSVHAIWEGSGNVIALDVLRALRHGAGPHFLSDLERRAEGAGERGPASALAAPLLGEIHALAHTLDRLAAEDPIAQQLPIRRLARRMAILAVGTRLAEQGNRFAAETSSGRLAWIAARFVARLGGEPLVDEIASDARWLEHAEHILNGGPVPVGVGVSLSAAVAAALAARLDDARVVI</sequence>
<dbReference type="Proteomes" id="UP000248724">
    <property type="component" value="Unassembled WGS sequence"/>
</dbReference>
<protein>
    <submittedName>
        <fullName evidence="9">Acyl-CoA dehydrogenase family protein</fullName>
    </submittedName>
</protein>
<dbReference type="EMBL" id="QHBU01000148">
    <property type="protein sequence ID" value="PZR80603.1"/>
    <property type="molecule type" value="Genomic_DNA"/>
</dbReference>
<evidence type="ECO:0000313" key="11">
    <source>
        <dbReference type="Proteomes" id="UP000248724"/>
    </source>
</evidence>
<dbReference type="Gene3D" id="1.20.140.10">
    <property type="entry name" value="Butyryl-CoA Dehydrogenase, subunit A, domain 3"/>
    <property type="match status" value="1"/>
</dbReference>
<dbReference type="InterPro" id="IPR006089">
    <property type="entry name" value="Acyl-CoA_DH_CS"/>
</dbReference>
<dbReference type="PANTHER" id="PTHR42707">
    <property type="entry name" value="ACYL-COA DEHYDROGENASE"/>
    <property type="match status" value="1"/>
</dbReference>
<evidence type="ECO:0000313" key="9">
    <source>
        <dbReference type="EMBL" id="MBJ7594653.1"/>
    </source>
</evidence>
<dbReference type="PROSITE" id="PS00073">
    <property type="entry name" value="ACYL_COA_DH_2"/>
    <property type="match status" value="1"/>
</dbReference>
<comment type="caution">
    <text evidence="10">The sequence shown here is derived from an EMBL/GenBank/DDBJ whole genome shotgun (WGS) entry which is preliminary data.</text>
</comment>
<dbReference type="InterPro" id="IPR036250">
    <property type="entry name" value="AcylCo_DH-like_C"/>
</dbReference>
<feature type="domain" description="Acyl-CoA dehydrogenase/oxidase C-terminal" evidence="6">
    <location>
        <begin position="288"/>
        <end position="444"/>
    </location>
</feature>
<name>A0A2W5Z5Q9_9BACT</name>
<dbReference type="Gene3D" id="6.10.250.600">
    <property type="match status" value="1"/>
</dbReference>
<dbReference type="InterPro" id="IPR041504">
    <property type="entry name" value="AidB_N"/>
</dbReference>
<dbReference type="Gene3D" id="2.40.110.20">
    <property type="match status" value="1"/>
</dbReference>
<evidence type="ECO:0000313" key="10">
    <source>
        <dbReference type="EMBL" id="PZR80603.1"/>
    </source>
</evidence>
<dbReference type="Pfam" id="PF18158">
    <property type="entry name" value="AidB_N"/>
    <property type="match status" value="1"/>
</dbReference>
<gene>
    <name evidence="10" type="ORF">DLM65_07690</name>
    <name evidence="9" type="ORF">JF886_07275</name>
</gene>
<accession>A0A934K2Y5</accession>
<dbReference type="InterPro" id="IPR006091">
    <property type="entry name" value="Acyl-CoA_Oxase/DH_mid-dom"/>
</dbReference>
<dbReference type="GO" id="GO:0003995">
    <property type="term" value="F:acyl-CoA dehydrogenase activity"/>
    <property type="evidence" value="ECO:0007669"/>
    <property type="project" value="InterPro"/>
</dbReference>
<dbReference type="SUPFAM" id="SSF47203">
    <property type="entry name" value="Acyl-CoA dehydrogenase C-terminal domain-like"/>
    <property type="match status" value="1"/>
</dbReference>
<keyword evidence="5" id="KW-0560">Oxidoreductase</keyword>
<accession>A0A2W5Z5Q9</accession>
<evidence type="ECO:0000256" key="1">
    <source>
        <dbReference type="ARBA" id="ARBA00001974"/>
    </source>
</evidence>
<dbReference type="PANTHER" id="PTHR42707:SF2">
    <property type="entry name" value="ACD11 DEHYDROGENASE"/>
    <property type="match status" value="1"/>
</dbReference>
<reference evidence="10 11" key="1">
    <citation type="journal article" date="2017" name="Nature">
        <title>Atmospheric trace gases support primary production in Antarctic desert surface soil.</title>
        <authorList>
            <person name="Ji M."/>
            <person name="Greening C."/>
            <person name="Vanwonterghem I."/>
            <person name="Carere C.R."/>
            <person name="Bay S.K."/>
            <person name="Steen J.A."/>
            <person name="Montgomery K."/>
            <person name="Lines T."/>
            <person name="Beardall J."/>
            <person name="van Dorst J."/>
            <person name="Snape I."/>
            <person name="Stott M.B."/>
            <person name="Hugenholtz P."/>
            <person name="Ferrari B.C."/>
        </authorList>
    </citation>
    <scope>NUCLEOTIDE SEQUENCE [LARGE SCALE GENOMIC DNA]</scope>
    <source>
        <strain evidence="10">RRmetagenome_bin12</strain>
    </source>
</reference>
<evidence type="ECO:0000256" key="5">
    <source>
        <dbReference type="RuleBase" id="RU362125"/>
    </source>
</evidence>
<keyword evidence="3 5" id="KW-0285">Flavoprotein</keyword>